<dbReference type="GO" id="GO:0005509">
    <property type="term" value="F:calcium ion binding"/>
    <property type="evidence" value="ECO:0007669"/>
    <property type="project" value="InterPro"/>
</dbReference>
<feature type="domain" description="EF-hand" evidence="31">
    <location>
        <begin position="403"/>
        <end position="438"/>
    </location>
</feature>
<keyword evidence="21" id="KW-0966">Cell projection</keyword>
<dbReference type="PROSITE" id="PS50011">
    <property type="entry name" value="PROTEIN_KINASE_DOM"/>
    <property type="match status" value="1"/>
</dbReference>
<dbReference type="GO" id="GO:0005886">
    <property type="term" value="C:plasma membrane"/>
    <property type="evidence" value="ECO:0007669"/>
    <property type="project" value="UniProtKB-SubCell"/>
</dbReference>
<sequence>MRSIASSSDMASEKISEFNKGSTWSSLRYDQIIERRQKQGTSHMKYNLGYINVNVCNTPKADFFSQYTMGKFLGQGGFGTVCVGIQKVTNVKRAIKMVSKVTLSEKDKQILLQELALLKSIDHPNILKILEHYEDDQHHFFVTELLSGGELFTKIMELNGFNEAQASGYMRQILSAVSYCHQQNIVHRDLKPENILFTSKKSDQIKVIDFGCSTKFDKAKKIKDIAGTVLYLAPEVIKKNLYDEKCDIWSLGVVLYIMLCGYPPFDGKNDEEVFNSIQNKQVQFEGKEWEKISVQAKDLIEKMLQKDPNLRISAQQAYQHPWIQKSIKSSNIQDAVMKNLAQFSARNKVKTALLNMISLHILKNKEKEQIFQNFIELDKDGDGQLSKEELIEGYERLIGDKQQAQKIVEYVFKEIDYDGSGKVSFQEFLVATASKEQIITKENLYKAFDLIDEDRNGQITKDELQRVIGGTSLNDQVWEQMMKECDVNGDGQINKQEFVDLMLKWVDYDLFKAKDEVIQAEDRRGQRKASLTDDTAPVKSLQNKSSTPKNNLQLKDQRYNYKNPPQSSSLKQNYVQYSPSKSSSQRGPNYSLYNNYYSSSQGNFYSSHKSMVKNQIEQSSPLKNYNQRSIQENKTSKNSIQKSFKNLNAETESYYSNFQNNFDSASLEVHSLKKIPTISAAIQEKSNNSINNYNKINTFSSNVKTFQPLNTVTSSIQNSKVN</sequence>
<feature type="compositionally biased region" description="Polar residues" evidence="29">
    <location>
        <begin position="563"/>
        <end position="588"/>
    </location>
</feature>
<dbReference type="SUPFAM" id="SSF47473">
    <property type="entry name" value="EF-hand"/>
    <property type="match status" value="1"/>
</dbReference>
<feature type="binding site" evidence="28">
    <location>
        <position position="96"/>
    </location>
    <ligand>
        <name>ATP</name>
        <dbReference type="ChEBI" id="CHEBI:30616"/>
    </ligand>
</feature>
<keyword evidence="9" id="KW-0808">Transferase</keyword>
<dbReference type="PANTHER" id="PTHR24349">
    <property type="entry name" value="SERINE/THREONINE-PROTEIN KINASE"/>
    <property type="match status" value="1"/>
</dbReference>
<evidence type="ECO:0000256" key="18">
    <source>
        <dbReference type="ARBA" id="ARBA00022870"/>
    </source>
</evidence>
<dbReference type="Proteomes" id="UP000009168">
    <property type="component" value="Unassembled WGS sequence"/>
</dbReference>
<dbReference type="PROSITE" id="PS00108">
    <property type="entry name" value="PROTEIN_KINASE_ST"/>
    <property type="match status" value="1"/>
</dbReference>
<keyword evidence="17" id="KW-0282">Flagellum</keyword>
<evidence type="ECO:0000256" key="15">
    <source>
        <dbReference type="ARBA" id="ARBA00022837"/>
    </source>
</evidence>
<feature type="domain" description="Protein kinase" evidence="30">
    <location>
        <begin position="67"/>
        <end position="323"/>
    </location>
</feature>
<feature type="domain" description="EF-hand" evidence="31">
    <location>
        <begin position="365"/>
        <end position="400"/>
    </location>
</feature>
<dbReference type="GO" id="GO:0020002">
    <property type="term" value="C:host cell plasma membrane"/>
    <property type="evidence" value="ECO:0007669"/>
    <property type="project" value="UniProtKB-SubCell"/>
</dbReference>
<dbReference type="PROSITE" id="PS00018">
    <property type="entry name" value="EF_HAND_1"/>
    <property type="match status" value="3"/>
</dbReference>
<dbReference type="OrthoDB" id="40902at2759"/>
<keyword evidence="20" id="KW-0564">Palmitate</keyword>
<evidence type="ECO:0000256" key="7">
    <source>
        <dbReference type="ARBA" id="ARBA00022511"/>
    </source>
</evidence>
<dbReference type="InterPro" id="IPR018247">
    <property type="entry name" value="EF_Hand_1_Ca_BS"/>
</dbReference>
<evidence type="ECO:0000256" key="6">
    <source>
        <dbReference type="ARBA" id="ARBA00022475"/>
    </source>
</evidence>
<evidence type="ECO:0000256" key="21">
    <source>
        <dbReference type="ARBA" id="ARBA00023273"/>
    </source>
</evidence>
<keyword evidence="19" id="KW-0969">Cilium</keyword>
<dbReference type="InParanoid" id="Q23G85"/>
<dbReference type="GO" id="GO:0004674">
    <property type="term" value="F:protein serine/threonine kinase activity"/>
    <property type="evidence" value="ECO:0007669"/>
    <property type="project" value="UniProtKB-KW"/>
</dbReference>
<dbReference type="GO" id="GO:0020005">
    <property type="term" value="C:symbiont-containing vacuole membrane"/>
    <property type="evidence" value="ECO:0007669"/>
    <property type="project" value="UniProtKB-SubCell"/>
</dbReference>
<gene>
    <name evidence="32" type="ORF">TTHERM_00075800</name>
</gene>
<evidence type="ECO:0000256" key="4">
    <source>
        <dbReference type="ARBA" id="ARBA00004425"/>
    </source>
</evidence>
<dbReference type="AlphaFoldDB" id="Q23G85"/>
<dbReference type="SUPFAM" id="SSF56112">
    <property type="entry name" value="Protein kinase-like (PK-like)"/>
    <property type="match status" value="1"/>
</dbReference>
<evidence type="ECO:0000256" key="13">
    <source>
        <dbReference type="ARBA" id="ARBA00022741"/>
    </source>
</evidence>
<keyword evidence="18" id="KW-1043">Host membrane</keyword>
<comment type="similarity">
    <text evidence="23">Belongs to the protein kinase superfamily. Ser/Thr protein kinase family. CDPK subfamily.</text>
</comment>
<comment type="subcellular location">
    <subcellularLocation>
        <location evidence="3">Cell membrane</location>
        <topology evidence="3">Lipid-anchor</topology>
        <orientation evidence="3">Cytoplasmic side</orientation>
    </subcellularLocation>
    <subcellularLocation>
        <location evidence="2">Cell projection</location>
        <location evidence="2">Cilium</location>
        <location evidence="2">Flagellum</location>
    </subcellularLocation>
    <subcellularLocation>
        <location evidence="4">Host cell membrane</location>
        <topology evidence="4">Lipid-anchor</topology>
    </subcellularLocation>
    <subcellularLocation>
        <location evidence="26">Parasitophorous vacuole membrane</location>
        <topology evidence="26">Lipid-anchor</topology>
    </subcellularLocation>
</comment>
<dbReference type="Pfam" id="PF00069">
    <property type="entry name" value="Pkinase"/>
    <property type="match status" value="1"/>
</dbReference>
<comment type="cofactor">
    <cofactor evidence="1">
        <name>Mg(2+)</name>
        <dbReference type="ChEBI" id="CHEBI:18420"/>
    </cofactor>
</comment>
<evidence type="ECO:0000256" key="12">
    <source>
        <dbReference type="ARBA" id="ARBA00022737"/>
    </source>
</evidence>
<evidence type="ECO:0000256" key="8">
    <source>
        <dbReference type="ARBA" id="ARBA00022527"/>
    </source>
</evidence>
<evidence type="ECO:0000256" key="22">
    <source>
        <dbReference type="ARBA" id="ARBA00023288"/>
    </source>
</evidence>
<dbReference type="InterPro" id="IPR050205">
    <property type="entry name" value="CDPK_Ser/Thr_kinases"/>
</dbReference>
<evidence type="ECO:0000256" key="2">
    <source>
        <dbReference type="ARBA" id="ARBA00004230"/>
    </source>
</evidence>
<evidence type="ECO:0000313" key="32">
    <source>
        <dbReference type="EMBL" id="EAR95375.3"/>
    </source>
</evidence>
<dbReference type="EMBL" id="GG662704">
    <property type="protein sequence ID" value="EAR95375.3"/>
    <property type="molecule type" value="Genomic_DNA"/>
</dbReference>
<dbReference type="Pfam" id="PF13499">
    <property type="entry name" value="EF-hand_7"/>
    <property type="match status" value="2"/>
</dbReference>
<evidence type="ECO:0000256" key="3">
    <source>
        <dbReference type="ARBA" id="ARBA00004342"/>
    </source>
</evidence>
<keyword evidence="13 28" id="KW-0547">Nucleotide-binding</keyword>
<evidence type="ECO:0000256" key="29">
    <source>
        <dbReference type="SAM" id="MobiDB-lite"/>
    </source>
</evidence>
<keyword evidence="22" id="KW-0449">Lipoprotein</keyword>
<keyword evidence="15" id="KW-0106">Calcium</keyword>
<comment type="catalytic activity">
    <reaction evidence="25">
        <text>L-seryl-[protein] + ATP = O-phospho-L-seryl-[protein] + ADP + H(+)</text>
        <dbReference type="Rhea" id="RHEA:17989"/>
        <dbReference type="Rhea" id="RHEA-COMP:9863"/>
        <dbReference type="Rhea" id="RHEA-COMP:11604"/>
        <dbReference type="ChEBI" id="CHEBI:15378"/>
        <dbReference type="ChEBI" id="CHEBI:29999"/>
        <dbReference type="ChEBI" id="CHEBI:30616"/>
        <dbReference type="ChEBI" id="CHEBI:83421"/>
        <dbReference type="ChEBI" id="CHEBI:456216"/>
        <dbReference type="EC" id="2.7.11.1"/>
    </reaction>
</comment>
<evidence type="ECO:0000256" key="28">
    <source>
        <dbReference type="PROSITE-ProRule" id="PRU10141"/>
    </source>
</evidence>
<keyword evidence="12" id="KW-0677">Repeat</keyword>
<keyword evidence="7" id="KW-1032">Host cell membrane</keyword>
<evidence type="ECO:0000256" key="23">
    <source>
        <dbReference type="ARBA" id="ARBA00024334"/>
    </source>
</evidence>
<evidence type="ECO:0000256" key="19">
    <source>
        <dbReference type="ARBA" id="ARBA00023069"/>
    </source>
</evidence>
<organism evidence="32 33">
    <name type="scientific">Tetrahymena thermophila (strain SB210)</name>
    <dbReference type="NCBI Taxonomy" id="312017"/>
    <lineage>
        <taxon>Eukaryota</taxon>
        <taxon>Sar</taxon>
        <taxon>Alveolata</taxon>
        <taxon>Ciliophora</taxon>
        <taxon>Intramacronucleata</taxon>
        <taxon>Oligohymenophorea</taxon>
        <taxon>Hymenostomatida</taxon>
        <taxon>Tetrahymenina</taxon>
        <taxon>Tetrahymenidae</taxon>
        <taxon>Tetrahymena</taxon>
    </lineage>
</organism>
<feature type="region of interest" description="Disordered" evidence="29">
    <location>
        <begin position="522"/>
        <end position="589"/>
    </location>
</feature>
<evidence type="ECO:0000259" key="30">
    <source>
        <dbReference type="PROSITE" id="PS50011"/>
    </source>
</evidence>
<evidence type="ECO:0000256" key="24">
    <source>
        <dbReference type="ARBA" id="ARBA00047899"/>
    </source>
</evidence>
<comment type="catalytic activity">
    <reaction evidence="24">
        <text>L-threonyl-[protein] + ATP = O-phospho-L-threonyl-[protein] + ADP + H(+)</text>
        <dbReference type="Rhea" id="RHEA:46608"/>
        <dbReference type="Rhea" id="RHEA-COMP:11060"/>
        <dbReference type="Rhea" id="RHEA-COMP:11605"/>
        <dbReference type="ChEBI" id="CHEBI:15378"/>
        <dbReference type="ChEBI" id="CHEBI:30013"/>
        <dbReference type="ChEBI" id="CHEBI:30616"/>
        <dbReference type="ChEBI" id="CHEBI:61977"/>
        <dbReference type="ChEBI" id="CHEBI:456216"/>
        <dbReference type="EC" id="2.7.11.1"/>
    </reaction>
</comment>
<dbReference type="CDD" id="cd05117">
    <property type="entry name" value="STKc_CAMK"/>
    <property type="match status" value="1"/>
</dbReference>
<dbReference type="CDD" id="cd00051">
    <property type="entry name" value="EFh"/>
    <property type="match status" value="2"/>
</dbReference>
<keyword evidence="33" id="KW-1185">Reference proteome</keyword>
<evidence type="ECO:0000256" key="17">
    <source>
        <dbReference type="ARBA" id="ARBA00022846"/>
    </source>
</evidence>
<dbReference type="FunFam" id="3.30.200.20:FF:000315">
    <property type="entry name" value="Calcium-dependent protein kinase 3"/>
    <property type="match status" value="1"/>
</dbReference>
<evidence type="ECO:0000256" key="27">
    <source>
        <dbReference type="ARBA" id="ARBA00068067"/>
    </source>
</evidence>
<keyword evidence="6" id="KW-1003">Cell membrane</keyword>
<protein>
    <recommendedName>
        <fullName evidence="27">Calcium-dependent protein kinase 1</fullName>
        <ecNumber evidence="5">2.7.11.1</ecNumber>
    </recommendedName>
</protein>
<dbReference type="PROSITE" id="PS00107">
    <property type="entry name" value="PROTEIN_KINASE_ATP"/>
    <property type="match status" value="1"/>
</dbReference>
<dbReference type="InterPro" id="IPR000719">
    <property type="entry name" value="Prot_kinase_dom"/>
</dbReference>
<dbReference type="Gene3D" id="1.10.238.10">
    <property type="entry name" value="EF-hand"/>
    <property type="match status" value="2"/>
</dbReference>
<proteinExistence type="inferred from homology"/>
<keyword evidence="16 28" id="KW-0067">ATP-binding</keyword>
<dbReference type="HOGENOM" id="CLU_000288_37_4_1"/>
<evidence type="ECO:0000256" key="1">
    <source>
        <dbReference type="ARBA" id="ARBA00001946"/>
    </source>
</evidence>
<keyword evidence="11" id="KW-0479">Metal-binding</keyword>
<feature type="domain" description="EF-hand" evidence="31">
    <location>
        <begin position="439"/>
        <end position="468"/>
    </location>
</feature>
<dbReference type="KEGG" id="tet:TTHERM_00075800"/>
<evidence type="ECO:0000259" key="31">
    <source>
        <dbReference type="PROSITE" id="PS50222"/>
    </source>
</evidence>
<dbReference type="GO" id="GO:0031514">
    <property type="term" value="C:motile cilium"/>
    <property type="evidence" value="ECO:0007669"/>
    <property type="project" value="UniProtKB-SubCell"/>
</dbReference>
<evidence type="ECO:0000313" key="33">
    <source>
        <dbReference type="Proteomes" id="UP000009168"/>
    </source>
</evidence>
<keyword evidence="8" id="KW-0723">Serine/threonine-protein kinase</keyword>
<dbReference type="GeneID" id="7845820"/>
<dbReference type="Gene3D" id="3.30.200.20">
    <property type="entry name" value="Phosphorylase Kinase, domain 1"/>
    <property type="match status" value="1"/>
</dbReference>
<dbReference type="InterPro" id="IPR011009">
    <property type="entry name" value="Kinase-like_dom_sf"/>
</dbReference>
<dbReference type="PROSITE" id="PS50222">
    <property type="entry name" value="EF_HAND_2"/>
    <property type="match status" value="4"/>
</dbReference>
<dbReference type="InterPro" id="IPR008271">
    <property type="entry name" value="Ser/Thr_kinase_AS"/>
</dbReference>
<keyword evidence="14 32" id="KW-0418">Kinase</keyword>
<evidence type="ECO:0000256" key="10">
    <source>
        <dbReference type="ARBA" id="ARBA00022707"/>
    </source>
</evidence>
<dbReference type="eggNOG" id="KOG0032">
    <property type="taxonomic scope" value="Eukaryota"/>
</dbReference>
<evidence type="ECO:0000256" key="11">
    <source>
        <dbReference type="ARBA" id="ARBA00022723"/>
    </source>
</evidence>
<evidence type="ECO:0000256" key="5">
    <source>
        <dbReference type="ARBA" id="ARBA00012513"/>
    </source>
</evidence>
<evidence type="ECO:0000256" key="14">
    <source>
        <dbReference type="ARBA" id="ARBA00022777"/>
    </source>
</evidence>
<reference evidence="33" key="1">
    <citation type="journal article" date="2006" name="PLoS Biol.">
        <title>Macronuclear genome sequence of the ciliate Tetrahymena thermophila, a model eukaryote.</title>
        <authorList>
            <person name="Eisen J.A."/>
            <person name="Coyne R.S."/>
            <person name="Wu M."/>
            <person name="Wu D."/>
            <person name="Thiagarajan M."/>
            <person name="Wortman J.R."/>
            <person name="Badger J.H."/>
            <person name="Ren Q."/>
            <person name="Amedeo P."/>
            <person name="Jones K.M."/>
            <person name="Tallon L.J."/>
            <person name="Delcher A.L."/>
            <person name="Salzberg S.L."/>
            <person name="Silva J.C."/>
            <person name="Haas B.J."/>
            <person name="Majoros W.H."/>
            <person name="Farzad M."/>
            <person name="Carlton J.M."/>
            <person name="Smith R.K. Jr."/>
            <person name="Garg J."/>
            <person name="Pearlman R.E."/>
            <person name="Karrer K.M."/>
            <person name="Sun L."/>
            <person name="Manning G."/>
            <person name="Elde N.C."/>
            <person name="Turkewitz A.P."/>
            <person name="Asai D.J."/>
            <person name="Wilkes D.E."/>
            <person name="Wang Y."/>
            <person name="Cai H."/>
            <person name="Collins K."/>
            <person name="Stewart B.A."/>
            <person name="Lee S.R."/>
            <person name="Wilamowska K."/>
            <person name="Weinberg Z."/>
            <person name="Ruzzo W.L."/>
            <person name="Wloga D."/>
            <person name="Gaertig J."/>
            <person name="Frankel J."/>
            <person name="Tsao C.-C."/>
            <person name="Gorovsky M.A."/>
            <person name="Keeling P.J."/>
            <person name="Waller R.F."/>
            <person name="Patron N.J."/>
            <person name="Cherry J.M."/>
            <person name="Stover N.A."/>
            <person name="Krieger C.J."/>
            <person name="del Toro C."/>
            <person name="Ryder H.F."/>
            <person name="Williamson S.C."/>
            <person name="Barbeau R.A."/>
            <person name="Hamilton E.P."/>
            <person name="Orias E."/>
        </authorList>
    </citation>
    <scope>NUCLEOTIDE SEQUENCE [LARGE SCALE GENOMIC DNA]</scope>
    <source>
        <strain evidence="33">SB210</strain>
    </source>
</reference>
<dbReference type="GO" id="GO:0005524">
    <property type="term" value="F:ATP binding"/>
    <property type="evidence" value="ECO:0007669"/>
    <property type="project" value="UniProtKB-UniRule"/>
</dbReference>
<dbReference type="EC" id="2.7.11.1" evidence="5"/>
<evidence type="ECO:0000256" key="20">
    <source>
        <dbReference type="ARBA" id="ARBA00023139"/>
    </source>
</evidence>
<feature type="region of interest" description="Disordered" evidence="29">
    <location>
        <begin position="618"/>
        <end position="639"/>
    </location>
</feature>
<dbReference type="InterPro" id="IPR011992">
    <property type="entry name" value="EF-hand-dom_pair"/>
</dbReference>
<keyword evidence="18" id="KW-0472">Membrane</keyword>
<dbReference type="FunFam" id="1.10.238.10:FF:000001">
    <property type="entry name" value="Calmodulin 1"/>
    <property type="match status" value="1"/>
</dbReference>
<dbReference type="SMART" id="SM00054">
    <property type="entry name" value="EFh"/>
    <property type="match status" value="4"/>
</dbReference>
<feature type="compositionally biased region" description="Polar residues" evidence="29">
    <location>
        <begin position="540"/>
        <end position="554"/>
    </location>
</feature>
<dbReference type="RefSeq" id="XP_001015620.3">
    <property type="nucleotide sequence ID" value="XM_001015620.3"/>
</dbReference>
<evidence type="ECO:0000256" key="9">
    <source>
        <dbReference type="ARBA" id="ARBA00022679"/>
    </source>
</evidence>
<dbReference type="Gene3D" id="1.10.510.10">
    <property type="entry name" value="Transferase(Phosphotransferase) domain 1"/>
    <property type="match status" value="1"/>
</dbReference>
<evidence type="ECO:0000256" key="25">
    <source>
        <dbReference type="ARBA" id="ARBA00048679"/>
    </source>
</evidence>
<dbReference type="SMART" id="SM00220">
    <property type="entry name" value="S_TKc"/>
    <property type="match status" value="1"/>
</dbReference>
<feature type="domain" description="EF-hand" evidence="31">
    <location>
        <begin position="473"/>
        <end position="508"/>
    </location>
</feature>
<name>Q23G85_TETTS</name>
<dbReference type="FunFam" id="1.10.510.10:FF:000398">
    <property type="entry name" value="Calcium-dependent protein kinase 1"/>
    <property type="match status" value="1"/>
</dbReference>
<evidence type="ECO:0000256" key="16">
    <source>
        <dbReference type="ARBA" id="ARBA00022840"/>
    </source>
</evidence>
<dbReference type="InterPro" id="IPR002048">
    <property type="entry name" value="EF_hand_dom"/>
</dbReference>
<dbReference type="InterPro" id="IPR017441">
    <property type="entry name" value="Protein_kinase_ATP_BS"/>
</dbReference>
<evidence type="ECO:0000256" key="26">
    <source>
        <dbReference type="ARBA" id="ARBA00060437"/>
    </source>
</evidence>
<accession>Q23G85</accession>
<keyword evidence="10" id="KW-0519">Myristate</keyword>